<keyword evidence="2" id="KW-0479">Metal-binding</keyword>
<keyword evidence="8" id="KW-1185">Reference proteome</keyword>
<keyword evidence="3" id="KW-0408">Iron</keyword>
<accession>A0A2A2FIQ1</accession>
<evidence type="ECO:0000256" key="4">
    <source>
        <dbReference type="ARBA" id="ARBA00023014"/>
    </source>
</evidence>
<feature type="region of interest" description="Disordered" evidence="5">
    <location>
        <begin position="599"/>
        <end position="622"/>
    </location>
</feature>
<organism evidence="7 8">
    <name type="scientific">Halorubrum salipaludis</name>
    <dbReference type="NCBI Taxonomy" id="2032630"/>
    <lineage>
        <taxon>Archaea</taxon>
        <taxon>Methanobacteriati</taxon>
        <taxon>Methanobacteriota</taxon>
        <taxon>Stenosarchaea group</taxon>
        <taxon>Halobacteria</taxon>
        <taxon>Halobacteriales</taxon>
        <taxon>Haloferacaceae</taxon>
        <taxon>Halorubrum</taxon>
    </lineage>
</organism>
<dbReference type="Pfam" id="PF01568">
    <property type="entry name" value="Molydop_binding"/>
    <property type="match status" value="1"/>
</dbReference>
<dbReference type="Gene3D" id="2.40.40.20">
    <property type="match status" value="1"/>
</dbReference>
<reference evidence="7 8" key="1">
    <citation type="submission" date="2017-08" db="EMBL/GenBank/DDBJ databases">
        <title>The strain WRN001 was isolated from Binhai saline alkaline soil, Tianjin, China.</title>
        <authorList>
            <person name="Liu D."/>
            <person name="Zhang G."/>
        </authorList>
    </citation>
    <scope>NUCLEOTIDE SEQUENCE [LARGE SCALE GENOMIC DNA]</scope>
    <source>
        <strain evidence="7 8">WN019</strain>
    </source>
</reference>
<dbReference type="AlphaFoldDB" id="A0A2A2FIQ1"/>
<dbReference type="InterPro" id="IPR006963">
    <property type="entry name" value="Mopterin_OxRdtase_4Fe-4S_dom"/>
</dbReference>
<dbReference type="OrthoDB" id="23466at2157"/>
<dbReference type="NCBIfam" id="NF041323">
    <property type="entry name" value="Nitr_red_NasA_Halo"/>
    <property type="match status" value="1"/>
</dbReference>
<dbReference type="InterPro" id="IPR054894">
    <property type="entry name" value="Nitr_red_NasA"/>
</dbReference>
<dbReference type="PROSITE" id="PS51669">
    <property type="entry name" value="4FE4S_MOW_BIS_MGD"/>
    <property type="match status" value="1"/>
</dbReference>
<dbReference type="SMART" id="SM00926">
    <property type="entry name" value="Molybdop_Fe4S4"/>
    <property type="match status" value="1"/>
</dbReference>
<dbReference type="EMBL" id="NSKC01000002">
    <property type="protein sequence ID" value="PAU84522.1"/>
    <property type="molecule type" value="Genomic_DNA"/>
</dbReference>
<gene>
    <name evidence="7" type="ORF">CK500_03120</name>
</gene>
<evidence type="ECO:0000256" key="5">
    <source>
        <dbReference type="SAM" id="MobiDB-lite"/>
    </source>
</evidence>
<evidence type="ECO:0000256" key="3">
    <source>
        <dbReference type="ARBA" id="ARBA00023004"/>
    </source>
</evidence>
<keyword evidence="4" id="KW-0411">Iron-sulfur</keyword>
<dbReference type="GO" id="GO:0016491">
    <property type="term" value="F:oxidoreductase activity"/>
    <property type="evidence" value="ECO:0007669"/>
    <property type="project" value="InterPro"/>
</dbReference>
<dbReference type="GO" id="GO:0043546">
    <property type="term" value="F:molybdopterin cofactor binding"/>
    <property type="evidence" value="ECO:0007669"/>
    <property type="project" value="InterPro"/>
</dbReference>
<dbReference type="InterPro" id="IPR009010">
    <property type="entry name" value="Asp_de-COase-like_dom_sf"/>
</dbReference>
<dbReference type="SUPFAM" id="SSF50692">
    <property type="entry name" value="ADC-like"/>
    <property type="match status" value="1"/>
</dbReference>
<dbReference type="Gene3D" id="3.40.50.740">
    <property type="match status" value="1"/>
</dbReference>
<dbReference type="GO" id="GO:0016020">
    <property type="term" value="C:membrane"/>
    <property type="evidence" value="ECO:0007669"/>
    <property type="project" value="TreeGrafter"/>
</dbReference>
<sequence>MTDRKPTTCMRCAVGCGYRQRAGDGGDLVEVRGDDDHPTNGGETCSRGVRETVDPSGERLTQPLIRRGGTLRPTDWDTVLGTVSVRIIEALRNGNDNVAVLGSGQQTNEAAYALGKLARGGFGTRHYDANTTLCMASAVQAYMQAFGSDAPPPTYEDVPDAETHVIWGANPKIAHPVLYRRIADSASDDGGELIVVDPVESETAADADLHVRPEPGTDLALARAVLARAVDDDLVDREFVERHTEGFEAVVGSLPDVDVAAETAGVSVDRISELAAAFDARTLVYWGMGVNQSVQGTGAARSLIDLCLATGNLGPGSGPFSLTGQANSMGNRVCASKSSWPGYRPFGDTAHRKAIANAWDVPLSRLPDSSGPGFVRIIDELARDNVDVCWTVATNPAAGMPDANHVESALEDAFLIVQDAFRSDTVELADVVLPAATWGESEGTVMNMERRVSRVTAAREPPDGVRQDVDIIGAVADRIVPELFESTRLDPEALFDEVAALTRGTTADLSGISYGRLSEDLAVRWPASDETAEGGYRYYAGGSEDDGDAGGVGAAAAGVPDGDGPWSFPTDSGRARFSNASHGGIPEPIDEAYPLTLTTGRRPDAYNTGVRTRPDGDDESATAARMHPETIADNLRAFDRGETVIESRRSAVTVRVAPDADVPPGLVWLPVHNPATNRLTLSAADPDSAEPNLKQCAVALRAPDRMATEIVGGSGQPNGTGSHP</sequence>
<dbReference type="InterPro" id="IPR006656">
    <property type="entry name" value="Mopterin_OxRdtase"/>
</dbReference>
<dbReference type="Gene3D" id="3.40.228.10">
    <property type="entry name" value="Dimethylsulfoxide Reductase, domain 2"/>
    <property type="match status" value="1"/>
</dbReference>
<evidence type="ECO:0000256" key="1">
    <source>
        <dbReference type="ARBA" id="ARBA00022485"/>
    </source>
</evidence>
<keyword evidence="1" id="KW-0004">4Fe-4S</keyword>
<comment type="caution">
    <text evidence="7">The sequence shown here is derived from an EMBL/GenBank/DDBJ whole genome shotgun (WGS) entry which is preliminary data.</text>
</comment>
<evidence type="ECO:0000313" key="7">
    <source>
        <dbReference type="EMBL" id="PAU84522.1"/>
    </source>
</evidence>
<evidence type="ECO:0000256" key="2">
    <source>
        <dbReference type="ARBA" id="ARBA00022723"/>
    </source>
</evidence>
<dbReference type="SUPFAM" id="SSF53706">
    <property type="entry name" value="Formate dehydrogenase/DMSO reductase, domains 1-3"/>
    <property type="match status" value="1"/>
</dbReference>
<dbReference type="Pfam" id="PF00384">
    <property type="entry name" value="Molybdopterin"/>
    <property type="match status" value="1"/>
</dbReference>
<dbReference type="Proteomes" id="UP000218083">
    <property type="component" value="Unassembled WGS sequence"/>
</dbReference>
<evidence type="ECO:0000313" key="8">
    <source>
        <dbReference type="Proteomes" id="UP000218083"/>
    </source>
</evidence>
<proteinExistence type="predicted"/>
<feature type="region of interest" description="Disordered" evidence="5">
    <location>
        <begin position="33"/>
        <end position="56"/>
    </location>
</feature>
<dbReference type="GO" id="GO:0046872">
    <property type="term" value="F:metal ion binding"/>
    <property type="evidence" value="ECO:0007669"/>
    <property type="project" value="UniProtKB-KW"/>
</dbReference>
<dbReference type="Gene3D" id="2.20.25.90">
    <property type="entry name" value="ADC-like domains"/>
    <property type="match status" value="1"/>
</dbReference>
<evidence type="ECO:0000259" key="6">
    <source>
        <dbReference type="PROSITE" id="PS51669"/>
    </source>
</evidence>
<dbReference type="InterPro" id="IPR006657">
    <property type="entry name" value="MoPterin_dinucl-bd_dom"/>
</dbReference>
<feature type="domain" description="4Fe-4S Mo/W bis-MGD-type" evidence="6">
    <location>
        <begin position="1"/>
        <end position="59"/>
    </location>
</feature>
<dbReference type="RefSeq" id="WP_095635800.1">
    <property type="nucleotide sequence ID" value="NZ_NSKC01000002.1"/>
</dbReference>
<dbReference type="Pfam" id="PF04879">
    <property type="entry name" value="Molybdop_Fe4S4"/>
    <property type="match status" value="1"/>
</dbReference>
<dbReference type="GO" id="GO:0051539">
    <property type="term" value="F:4 iron, 4 sulfur cluster binding"/>
    <property type="evidence" value="ECO:0007669"/>
    <property type="project" value="UniProtKB-KW"/>
</dbReference>
<dbReference type="PANTHER" id="PTHR43105:SF10">
    <property type="entry name" value="NADH-QUINONE OXIDOREDUCTASE SUBUNIT G"/>
    <property type="match status" value="1"/>
</dbReference>
<protein>
    <submittedName>
        <fullName evidence="7">Nitrate reductase</fullName>
    </submittedName>
</protein>
<name>A0A2A2FIQ1_9EURY</name>
<dbReference type="PANTHER" id="PTHR43105">
    <property type="entry name" value="RESPIRATORY NITRATE REDUCTASE"/>
    <property type="match status" value="1"/>
</dbReference>
<dbReference type="InterPro" id="IPR050123">
    <property type="entry name" value="Prok_molybdopt-oxidoreductase"/>
</dbReference>